<accession>G0GAP5</accession>
<dbReference type="Pfam" id="PF02635">
    <property type="entry name" value="DsrE"/>
    <property type="match status" value="1"/>
</dbReference>
<dbReference type="GO" id="GO:0005829">
    <property type="term" value="C:cytosol"/>
    <property type="evidence" value="ECO:0007669"/>
    <property type="project" value="TreeGrafter"/>
</dbReference>
<dbReference type="RefSeq" id="WP_014624388.1">
    <property type="nucleotide sequence ID" value="NC_017583.1"/>
</dbReference>
<gene>
    <name evidence="1" type="ordered locus">Spith_0733</name>
</gene>
<sequence>MKLTIQVIAPPYSYEDMDTAIHIAEAALEKGHEVTIFLFADAVLATSKHVKPMKIDRNIPMKLQNLIQEKGLDVQICSLCMEYRGLRVEDIIEGSSPSGLPGLAELITTSDRFISLSP</sequence>
<evidence type="ECO:0000313" key="2">
    <source>
        <dbReference type="Proteomes" id="UP000007254"/>
    </source>
</evidence>
<dbReference type="AlphaFoldDB" id="G0GAP5"/>
<dbReference type="Gene3D" id="3.40.1260.10">
    <property type="entry name" value="DsrEFH-like"/>
    <property type="match status" value="1"/>
</dbReference>
<protein>
    <submittedName>
        <fullName evidence="1">DsrE family protein</fullName>
    </submittedName>
</protein>
<organism evidence="1 2">
    <name type="scientific">Winmispira thermophila (strain ATCC 700085 / DSM 6578 / Z-1203)</name>
    <name type="common">Spirochaeta thermophila</name>
    <dbReference type="NCBI Taxonomy" id="869211"/>
    <lineage>
        <taxon>Bacteria</taxon>
        <taxon>Pseudomonadati</taxon>
        <taxon>Spirochaetota</taxon>
        <taxon>Spirochaetia</taxon>
        <taxon>Winmispirales</taxon>
        <taxon>Winmispiraceae</taxon>
        <taxon>Winmispira</taxon>
    </lineage>
</organism>
<dbReference type="EMBL" id="CP002903">
    <property type="protein sequence ID" value="AEJ61010.1"/>
    <property type="molecule type" value="Genomic_DNA"/>
</dbReference>
<dbReference type="STRING" id="869211.Spith_0733"/>
<dbReference type="OrthoDB" id="9812053at2"/>
<dbReference type="PANTHER" id="PTHR34874">
    <property type="entry name" value="PROTEIN YCHN"/>
    <property type="match status" value="1"/>
</dbReference>
<dbReference type="InterPro" id="IPR027396">
    <property type="entry name" value="DsrEFH-like"/>
</dbReference>
<evidence type="ECO:0000313" key="1">
    <source>
        <dbReference type="EMBL" id="AEJ61010.1"/>
    </source>
</evidence>
<name>G0GAP5_WINT7</name>
<dbReference type="PANTHER" id="PTHR34874:SF1">
    <property type="entry name" value="PROTEIN YCHN"/>
    <property type="match status" value="1"/>
</dbReference>
<dbReference type="Proteomes" id="UP000007254">
    <property type="component" value="Chromosome"/>
</dbReference>
<reference evidence="1 2" key="1">
    <citation type="submission" date="2011-06" db="EMBL/GenBank/DDBJ databases">
        <title>The complete genome of Spirochaeta thermophila DSM 6578.</title>
        <authorList>
            <consortium name="US DOE Joint Genome Institute (JGI-PGF)"/>
            <person name="Lucas S."/>
            <person name="Lapidus A."/>
            <person name="Bruce D."/>
            <person name="Goodwin L."/>
            <person name="Pitluck S."/>
            <person name="Peters L."/>
            <person name="Kyrpides N."/>
            <person name="Mavromatis K."/>
            <person name="Ivanova N."/>
            <person name="Mikailova N."/>
            <person name="Pagani I."/>
            <person name="Chertkov O."/>
            <person name="Detter J.C."/>
            <person name="Tapia R."/>
            <person name="Han C."/>
            <person name="Land M."/>
            <person name="Hauser L."/>
            <person name="Markowitz V."/>
            <person name="Cheng J.-F."/>
            <person name="Hugenholtz P."/>
            <person name="Woyke T."/>
            <person name="Wu D."/>
            <person name="Spring S."/>
            <person name="Merkhoffer B."/>
            <person name="Schneider S."/>
            <person name="Klenk H.-P."/>
            <person name="Eisen J.A."/>
        </authorList>
    </citation>
    <scope>NUCLEOTIDE SEQUENCE [LARGE SCALE GENOMIC DNA]</scope>
    <source>
        <strain evidence="2">ATCC 700085 / DSM 6578 / Z-1203</strain>
    </source>
</reference>
<dbReference type="HOGENOM" id="CLU_151801_1_0_12"/>
<keyword evidence="2" id="KW-1185">Reference proteome</keyword>
<dbReference type="InterPro" id="IPR003787">
    <property type="entry name" value="Sulphur_relay_DsrE/F-like"/>
</dbReference>
<proteinExistence type="predicted"/>
<dbReference type="KEGG" id="stq:Spith_0733"/>
<dbReference type="SUPFAM" id="SSF75169">
    <property type="entry name" value="DsrEFH-like"/>
    <property type="match status" value="1"/>
</dbReference>